<feature type="domain" description="WWE" evidence="1">
    <location>
        <begin position="25"/>
        <end position="106"/>
    </location>
</feature>
<dbReference type="InterPro" id="IPR037197">
    <property type="entry name" value="WWE_dom_sf"/>
</dbReference>
<proteinExistence type="predicted"/>
<comment type="caution">
    <text evidence="2">The sequence shown here is derived from an EMBL/GenBank/DDBJ whole genome shotgun (WGS) entry which is preliminary data.</text>
</comment>
<evidence type="ECO:0000313" key="3">
    <source>
        <dbReference type="Proteomes" id="UP000663887"/>
    </source>
</evidence>
<dbReference type="Pfam" id="PF02825">
    <property type="entry name" value="WWE"/>
    <property type="match status" value="1"/>
</dbReference>
<gene>
    <name evidence="2" type="ORF">XDN619_LOCUS15509</name>
</gene>
<dbReference type="Gene3D" id="3.30.720.50">
    <property type="match status" value="1"/>
</dbReference>
<organism evidence="2 3">
    <name type="scientific">Rotaria magnacalcarata</name>
    <dbReference type="NCBI Taxonomy" id="392030"/>
    <lineage>
        <taxon>Eukaryota</taxon>
        <taxon>Metazoa</taxon>
        <taxon>Spiralia</taxon>
        <taxon>Gnathifera</taxon>
        <taxon>Rotifera</taxon>
        <taxon>Eurotatoria</taxon>
        <taxon>Bdelloidea</taxon>
        <taxon>Philodinida</taxon>
        <taxon>Philodinidae</taxon>
        <taxon>Rotaria</taxon>
    </lineage>
</organism>
<reference evidence="2" key="1">
    <citation type="submission" date="2021-02" db="EMBL/GenBank/DDBJ databases">
        <authorList>
            <person name="Nowell W R."/>
        </authorList>
    </citation>
    <scope>NUCLEOTIDE SEQUENCE</scope>
</reference>
<accession>A0A816SFH9</accession>
<evidence type="ECO:0000313" key="2">
    <source>
        <dbReference type="EMBL" id="CAF2085003.1"/>
    </source>
</evidence>
<dbReference type="Proteomes" id="UP000663887">
    <property type="component" value="Unassembled WGS sequence"/>
</dbReference>
<dbReference type="PROSITE" id="PS50918">
    <property type="entry name" value="WWE"/>
    <property type="match status" value="1"/>
</dbReference>
<dbReference type="SUPFAM" id="SSF117839">
    <property type="entry name" value="WWE domain"/>
    <property type="match status" value="1"/>
</dbReference>
<sequence>MSRRFVRVYKQKETARATVTLPFTDQLSKTNMAGGSGQWYWNAAPNPFVKDQPAQWTAYSPSDNKTIEDSFIKKATKVELTNHFIYFHERMQVHKQDFNKQRPIKREEKT</sequence>
<evidence type="ECO:0000259" key="1">
    <source>
        <dbReference type="PROSITE" id="PS50918"/>
    </source>
</evidence>
<protein>
    <recommendedName>
        <fullName evidence="1">WWE domain-containing protein</fullName>
    </recommendedName>
</protein>
<name>A0A816SFH9_9BILA</name>
<dbReference type="InterPro" id="IPR004170">
    <property type="entry name" value="WWE_dom"/>
</dbReference>
<dbReference type="EMBL" id="CAJNRG010006348">
    <property type="protein sequence ID" value="CAF2085003.1"/>
    <property type="molecule type" value="Genomic_DNA"/>
</dbReference>
<dbReference type="AlphaFoldDB" id="A0A816SFH9"/>